<dbReference type="EMBL" id="PPTA01000002">
    <property type="protein sequence ID" value="TFB06125.1"/>
    <property type="molecule type" value="Genomic_DNA"/>
</dbReference>
<organism evidence="1 2">
    <name type="scientific">Trichoderma ghanense</name>
    <dbReference type="NCBI Taxonomy" id="65468"/>
    <lineage>
        <taxon>Eukaryota</taxon>
        <taxon>Fungi</taxon>
        <taxon>Dikarya</taxon>
        <taxon>Ascomycota</taxon>
        <taxon>Pezizomycotina</taxon>
        <taxon>Sordariomycetes</taxon>
        <taxon>Hypocreomycetidae</taxon>
        <taxon>Hypocreales</taxon>
        <taxon>Hypocreaceae</taxon>
        <taxon>Trichoderma</taxon>
    </lineage>
</organism>
<sequence>MGPYSCPLLNPDRSILCAGAEIMQPPVMADLDALSFANNRTGQVSEDLPRRRCSLFWPWRRRDSRTADHWGRAPACLEDDGSDAVAGVPQHKQHAAIPGRMPPAAREPQPWTAQAARKLEHRSHQAYIGTLPGSLRYGFGPYNTGHESKSALCTLCRYTDDARLGHCMPVSAFGTEFLITFGRELCRAPTVYSIFSASKGNPSMIDPWKAASGINRCG</sequence>
<comment type="caution">
    <text evidence="1">The sequence shown here is derived from an EMBL/GenBank/DDBJ whole genome shotgun (WGS) entry which is preliminary data.</text>
</comment>
<proteinExistence type="predicted"/>
<protein>
    <submittedName>
        <fullName evidence="1">Uncharacterized protein</fullName>
    </submittedName>
</protein>
<keyword evidence="2" id="KW-1185">Reference proteome</keyword>
<evidence type="ECO:0000313" key="2">
    <source>
        <dbReference type="Proteomes" id="UP001642720"/>
    </source>
</evidence>
<accession>A0ABY2HCR9</accession>
<gene>
    <name evidence="1" type="ORF">CCMA1212_002205</name>
</gene>
<name>A0ABY2HCR9_9HYPO</name>
<dbReference type="RefSeq" id="XP_073562326.1">
    <property type="nucleotide sequence ID" value="XM_073699597.1"/>
</dbReference>
<evidence type="ECO:0000313" key="1">
    <source>
        <dbReference type="EMBL" id="TFB06125.1"/>
    </source>
</evidence>
<reference evidence="1 2" key="1">
    <citation type="submission" date="2018-01" db="EMBL/GenBank/DDBJ databases">
        <title>Genome characterization of the sugarcane-associated fungus Trichoderma ghanense CCMA-1212 and their application in lignocelulose bioconversion.</title>
        <authorList>
            <person name="Steindorff A.S."/>
            <person name="Mendes T.D."/>
            <person name="Vilela E.S.D."/>
            <person name="Rodrigues D.S."/>
            <person name="Formighieri E.F."/>
            <person name="Melo I.S."/>
            <person name="Favaro L.C.L."/>
        </authorList>
    </citation>
    <scope>NUCLEOTIDE SEQUENCE [LARGE SCALE GENOMIC DNA]</scope>
    <source>
        <strain evidence="1 2">CCMA-1212</strain>
    </source>
</reference>
<dbReference type="Proteomes" id="UP001642720">
    <property type="component" value="Unassembled WGS sequence"/>
</dbReference>
<dbReference type="GeneID" id="300574047"/>